<dbReference type="InterPro" id="IPR032675">
    <property type="entry name" value="LRR_dom_sf"/>
</dbReference>
<accession>A0A9P6G208</accession>
<dbReference type="PANTHER" id="PTHR45638:SF11">
    <property type="entry name" value="CYCLIC NUCLEOTIDE-GATED CATION CHANNEL SUBUNIT A"/>
    <property type="match status" value="1"/>
</dbReference>
<feature type="compositionally biased region" description="Low complexity" evidence="2">
    <location>
        <begin position="1233"/>
        <end position="1256"/>
    </location>
</feature>
<dbReference type="InterPro" id="IPR050866">
    <property type="entry name" value="CNG_cation_channel"/>
</dbReference>
<feature type="region of interest" description="Disordered" evidence="2">
    <location>
        <begin position="1520"/>
        <end position="1548"/>
    </location>
</feature>
<feature type="compositionally biased region" description="Polar residues" evidence="2">
    <location>
        <begin position="39"/>
        <end position="50"/>
    </location>
</feature>
<keyword evidence="1" id="KW-1071">Ligand-gated ion channel</keyword>
<sequence>MLWPTDPSLPLRKAAVVDHDQDVPSTNSDPSVDFIPGSSRPTPNTFDNSRPSSPAPAPPPLPPPTLSTSTTGSSVVFATSPAATARHLTKIALGAHAAASSSSGLADVADVPTLSLPLRTPPQSPIKSIRRESFSHPICPPPPAPQRRQSFQAGAGPRPGLHLNLSFGNCSSSPPYSPTLNSPAATLPPRLSQSLAEHPLFRGCTEEGIHSLASRMHIRHYHPQDHIIHHSEQSSAMFYVLRGTVKVVSHDNEATFYEIKENNFFGDVGVLYRVPRSMDVLAKNRCTIAILSGEDLVKAMEQSPEMAKAIGYQTQERYQMYLKRRQSVSTRRTLDLNHDDAKADSFAKSDVHSAIQKVPLFQNCPSEVIHMLSLNVEPRTYNIGQTITKKGEIGREMFFIASGVVEVLSDDSLRVLARFHDGQFFGEIAVLLDVPRIAEVKAVSEVEVFVLTKENLEAVFKAVPGAAETITTTGHRLYQNWLMQSAVQAQEQQQQQLDVDQGASILGSQVLPDFEKSHKQDHEYSIYNDIAISVLPLTSTLENPMGQRPCATQFLGPMSNEELGSTPHPQLIPGQSYFDQDGDSHSSADNTSEPPMSRNKTIRGLQDSNPKRRRASVAVWSQQDLMKLAEAAQAKTHLDATHTPMASTTLSTLSQSPTSMFATAWKDDEKEEAAEPMSEEPTKRADLSHKNSADSLHRKALLAAAAAKKLVGPATFQDLEEPIVVRILSHLPVVSLLKARRVCKTWNRLIQEHDGILNMLDLSMHKKIVTDLVLLDLCRTVLSHNPRRTTVVSLRDCFLITDPGLTELARHLPNVQDLDLHSCWNVTDNGFRMLGLYCSQLRSIDFSNCRKMGDATIFALYPEQRPMELEQQQQQQQHHHHYHQLNGSAHAHANAVLGQQADLEKVIGTTGIEGADTSMDDAQALLTHSPSIGTPDVTNGHHIEELMEEEEEEEEDGDDEDDDEDDSTASQNGSKTTTKVPSPEPVVPRGCPLLSRLNLSYCKNLTDKSFVHLSIHGSKQLESLNLQRCTTITTEAFISLDLDHRLAAQVCLNEVDGIQDQTAIVEDESEGSLSSMTAKVEPCFPRLRELLLSDCTFLTDAAIVALAPNMPALEDISLSFCCALTDIAVEAVSEHCPQLKRMDLSFCGSAVSDASLYQIAQWDGLVEDVDENGSRRIRRGPSLEDLEIRGCVRVTESGVREVLNGCPKLKRLNISSCTGVGSRMMDSDDALPSGEAAADGEQQQQQGQETSGASGSLTALSNPSQHQNGGQLAKKMRALKRGKEWALAQQRPGLEIVVFYNTPMMGRSYVSSVFHWHFAFTLTGTQAGPSNMVEIDGHPYQFMAFRKLKGNKLVTIRLQRVEPLHEDQVEEVSLDVTLMTQLSSRILGNQKVCGVLTSRNLTITCDKIPSEPDILNFHVMISFSNRSIEKPVSRFEGLFPDTPTANVEIRSSKGVTWTTVHKDAFLDAIPNLLKHVKVQLEPVVSDSQSQSSTNESTEEPTLDFFGLDILKMIQEANIHDEVEDSSDEDEHQDVTNRSDTNRSETNRSDTSLWEEMYYDDALRSPDVIRPLPIPHSFKELSQPKAPLEKVKTGGPSKAVHSIHSSIQTVPEEEPPIVRYQETWVCPESWDRNAVSKLVYWAYTGQTTAVKDLEIASNYLTICKTLDLKNQYQEALHQAQLFIRGHAQPFKLASTYNFKADNGVAKTLKLELEKVIKSKWTTVIQDPNLQAALSLVDPSGVLLGILANGVPR</sequence>
<dbReference type="Pfam" id="PF00027">
    <property type="entry name" value="cNMP_binding"/>
    <property type="match status" value="2"/>
</dbReference>
<dbReference type="PROSITE" id="PS50042">
    <property type="entry name" value="CNMP_BINDING_3"/>
    <property type="match status" value="2"/>
</dbReference>
<protein>
    <recommendedName>
        <fullName evidence="7">Cyclic nucleotide-binding domain-containing protein</fullName>
    </recommendedName>
</protein>
<dbReference type="PROSITE" id="PS50181">
    <property type="entry name" value="FBOX"/>
    <property type="match status" value="1"/>
</dbReference>
<feature type="compositionally biased region" description="Acidic residues" evidence="2">
    <location>
        <begin position="1521"/>
        <end position="1531"/>
    </location>
</feature>
<dbReference type="PANTHER" id="PTHR45638">
    <property type="entry name" value="CYCLIC NUCLEOTIDE-GATED CATION CHANNEL SUBUNIT A"/>
    <property type="match status" value="1"/>
</dbReference>
<evidence type="ECO:0000259" key="4">
    <source>
        <dbReference type="PROSITE" id="PS50181"/>
    </source>
</evidence>
<dbReference type="InterPro" id="IPR001810">
    <property type="entry name" value="F-box_dom"/>
</dbReference>
<keyword evidence="1" id="KW-0407">Ion channel</keyword>
<feature type="domain" description="Cyclic nucleotide-binding" evidence="3">
    <location>
        <begin position="200"/>
        <end position="317"/>
    </location>
</feature>
<feature type="compositionally biased region" description="Acidic residues" evidence="2">
    <location>
        <begin position="947"/>
        <end position="967"/>
    </location>
</feature>
<name>A0A9P6G208_9FUNG</name>
<feature type="region of interest" description="Disordered" evidence="2">
    <location>
        <begin position="133"/>
        <end position="164"/>
    </location>
</feature>
<feature type="compositionally biased region" description="Polar residues" evidence="2">
    <location>
        <begin position="585"/>
        <end position="594"/>
    </location>
</feature>
<dbReference type="InterPro" id="IPR036047">
    <property type="entry name" value="F-box-like_dom_sf"/>
</dbReference>
<gene>
    <name evidence="5" type="ORF">BGW38_010945</name>
</gene>
<feature type="region of interest" description="Disordered" evidence="2">
    <location>
        <begin position="1"/>
        <end position="72"/>
    </location>
</feature>
<keyword evidence="1" id="KW-0406">Ion transport</keyword>
<dbReference type="Pfam" id="PF00646">
    <property type="entry name" value="F-box"/>
    <property type="match status" value="1"/>
</dbReference>
<dbReference type="OrthoDB" id="421226at2759"/>
<dbReference type="InterPro" id="IPR014710">
    <property type="entry name" value="RmlC-like_jellyroll"/>
</dbReference>
<evidence type="ECO:0000313" key="6">
    <source>
        <dbReference type="Proteomes" id="UP000780801"/>
    </source>
</evidence>
<dbReference type="Gene3D" id="3.80.10.10">
    <property type="entry name" value="Ribonuclease Inhibitor"/>
    <property type="match status" value="4"/>
</dbReference>
<dbReference type="Gene3D" id="1.20.1280.50">
    <property type="match status" value="1"/>
</dbReference>
<evidence type="ECO:0000256" key="1">
    <source>
        <dbReference type="ARBA" id="ARBA00023286"/>
    </source>
</evidence>
<dbReference type="CDD" id="cd09917">
    <property type="entry name" value="F-box_SF"/>
    <property type="match status" value="1"/>
</dbReference>
<dbReference type="InterPro" id="IPR018490">
    <property type="entry name" value="cNMP-bd_dom_sf"/>
</dbReference>
<dbReference type="SMART" id="SM00256">
    <property type="entry name" value="FBOX"/>
    <property type="match status" value="1"/>
</dbReference>
<dbReference type="SUPFAM" id="SSF52047">
    <property type="entry name" value="RNI-like"/>
    <property type="match status" value="1"/>
</dbReference>
<proteinExistence type="predicted"/>
<dbReference type="InterPro" id="IPR006553">
    <property type="entry name" value="Leu-rich_rpt_Cys-con_subtyp"/>
</dbReference>
<comment type="caution">
    <text evidence="5">The sequence shown here is derived from an EMBL/GenBank/DDBJ whole genome shotgun (WGS) entry which is preliminary data.</text>
</comment>
<feature type="compositionally biased region" description="Polar residues" evidence="2">
    <location>
        <begin position="1257"/>
        <end position="1270"/>
    </location>
</feature>
<dbReference type="SMART" id="SM00367">
    <property type="entry name" value="LRR_CC"/>
    <property type="match status" value="10"/>
</dbReference>
<feature type="domain" description="Cyclic nucleotide-binding" evidence="3">
    <location>
        <begin position="360"/>
        <end position="460"/>
    </location>
</feature>
<feature type="compositionally biased region" description="Basic and acidic residues" evidence="2">
    <location>
        <begin position="1532"/>
        <end position="1547"/>
    </location>
</feature>
<evidence type="ECO:0000256" key="2">
    <source>
        <dbReference type="SAM" id="MobiDB-lite"/>
    </source>
</evidence>
<dbReference type="EMBL" id="JAABOA010000098">
    <property type="protein sequence ID" value="KAF9585930.1"/>
    <property type="molecule type" value="Genomic_DNA"/>
</dbReference>
<feature type="compositionally biased region" description="Pro residues" evidence="2">
    <location>
        <begin position="53"/>
        <end position="65"/>
    </location>
</feature>
<dbReference type="Proteomes" id="UP000780801">
    <property type="component" value="Unassembled WGS sequence"/>
</dbReference>
<evidence type="ECO:0008006" key="7">
    <source>
        <dbReference type="Google" id="ProtNLM"/>
    </source>
</evidence>
<feature type="compositionally biased region" description="Acidic residues" evidence="2">
    <location>
        <begin position="669"/>
        <end position="678"/>
    </location>
</feature>
<dbReference type="InterPro" id="IPR000595">
    <property type="entry name" value="cNMP-bd_dom"/>
</dbReference>
<organism evidence="5 6">
    <name type="scientific">Lunasporangiospora selenospora</name>
    <dbReference type="NCBI Taxonomy" id="979761"/>
    <lineage>
        <taxon>Eukaryota</taxon>
        <taxon>Fungi</taxon>
        <taxon>Fungi incertae sedis</taxon>
        <taxon>Mucoromycota</taxon>
        <taxon>Mortierellomycotina</taxon>
        <taxon>Mortierellomycetes</taxon>
        <taxon>Mortierellales</taxon>
        <taxon>Mortierellaceae</taxon>
        <taxon>Lunasporangiospora</taxon>
    </lineage>
</organism>
<reference evidence="5" key="1">
    <citation type="journal article" date="2020" name="Fungal Divers.">
        <title>Resolving the Mortierellaceae phylogeny through synthesis of multi-gene phylogenetics and phylogenomics.</title>
        <authorList>
            <person name="Vandepol N."/>
            <person name="Liber J."/>
            <person name="Desiro A."/>
            <person name="Na H."/>
            <person name="Kennedy M."/>
            <person name="Barry K."/>
            <person name="Grigoriev I.V."/>
            <person name="Miller A.N."/>
            <person name="O'Donnell K."/>
            <person name="Stajich J.E."/>
            <person name="Bonito G."/>
        </authorList>
    </citation>
    <scope>NUCLEOTIDE SEQUENCE</scope>
    <source>
        <strain evidence="5">KOD1015</strain>
    </source>
</reference>
<dbReference type="SMART" id="SM00100">
    <property type="entry name" value="cNMP"/>
    <property type="match status" value="2"/>
</dbReference>
<feature type="domain" description="F-box" evidence="4">
    <location>
        <begin position="713"/>
        <end position="760"/>
    </location>
</feature>
<keyword evidence="1" id="KW-0813">Transport</keyword>
<feature type="region of interest" description="Disordered" evidence="2">
    <location>
        <begin position="541"/>
        <end position="617"/>
    </location>
</feature>
<evidence type="ECO:0000313" key="5">
    <source>
        <dbReference type="EMBL" id="KAF9585930.1"/>
    </source>
</evidence>
<feature type="compositionally biased region" description="Polar residues" evidence="2">
    <location>
        <begin position="968"/>
        <end position="980"/>
    </location>
</feature>
<dbReference type="GO" id="GO:0044877">
    <property type="term" value="F:protein-containing complex binding"/>
    <property type="evidence" value="ECO:0007669"/>
    <property type="project" value="TreeGrafter"/>
</dbReference>
<feature type="region of interest" description="Disordered" evidence="2">
    <location>
        <begin position="947"/>
        <end position="987"/>
    </location>
</feature>
<feature type="compositionally biased region" description="Basic and acidic residues" evidence="2">
    <location>
        <begin position="680"/>
        <end position="689"/>
    </location>
</feature>
<dbReference type="Gene3D" id="2.60.120.10">
    <property type="entry name" value="Jelly Rolls"/>
    <property type="match status" value="2"/>
</dbReference>
<dbReference type="GO" id="GO:0005221">
    <property type="term" value="F:intracellularly cyclic nucleotide-activated monoatomic cation channel activity"/>
    <property type="evidence" value="ECO:0007669"/>
    <property type="project" value="InterPro"/>
</dbReference>
<keyword evidence="6" id="KW-1185">Reference proteome</keyword>
<dbReference type="SUPFAM" id="SSF81383">
    <property type="entry name" value="F-box domain"/>
    <property type="match status" value="1"/>
</dbReference>
<evidence type="ECO:0000259" key="3">
    <source>
        <dbReference type="PROSITE" id="PS50042"/>
    </source>
</evidence>
<dbReference type="SUPFAM" id="SSF51206">
    <property type="entry name" value="cAMP-binding domain-like"/>
    <property type="match status" value="2"/>
</dbReference>
<feature type="region of interest" description="Disordered" evidence="2">
    <location>
        <begin position="668"/>
        <end position="689"/>
    </location>
</feature>
<feature type="region of interest" description="Disordered" evidence="2">
    <location>
        <begin position="1224"/>
        <end position="1275"/>
    </location>
</feature>
<dbReference type="CDD" id="cd00038">
    <property type="entry name" value="CAP_ED"/>
    <property type="match status" value="2"/>
</dbReference>